<protein>
    <submittedName>
        <fullName evidence="3">Uncharacterized protein</fullName>
    </submittedName>
</protein>
<evidence type="ECO:0000313" key="3">
    <source>
        <dbReference type="EMBL" id="OXT02273.1"/>
    </source>
</evidence>
<comment type="caution">
    <text evidence="3">The sequence shown here is derived from an EMBL/GenBank/DDBJ whole genome shotgun (WGS) entry which is preliminary data.</text>
</comment>
<evidence type="ECO:0000313" key="4">
    <source>
        <dbReference type="Proteomes" id="UP000215405"/>
    </source>
</evidence>
<keyword evidence="2" id="KW-0472">Membrane</keyword>
<sequence>MQDTTRDQEEERIEGVYRSSDDYWWSGRIAGPDGQSYRFQHSDLVSDETAYQSGERVTFRADGRFARDVRRSGGRVRPFRVDTRADPGQDEPPADLEMSAMSPAGGVGVVAPQGETAASGSSARWLLWPLVVGIVAGLIYVYLS</sequence>
<dbReference type="AlphaFoldDB" id="A0A231V256"/>
<organism evidence="3 4">
    <name type="scientific">Notoacmeibacter marinus</name>
    <dbReference type="NCBI Taxonomy" id="1876515"/>
    <lineage>
        <taxon>Bacteria</taxon>
        <taxon>Pseudomonadati</taxon>
        <taxon>Pseudomonadota</taxon>
        <taxon>Alphaproteobacteria</taxon>
        <taxon>Hyphomicrobiales</taxon>
        <taxon>Notoacmeibacteraceae</taxon>
        <taxon>Notoacmeibacter</taxon>
    </lineage>
</organism>
<name>A0A231V256_9HYPH</name>
<accession>A0A231V256</accession>
<keyword evidence="4" id="KW-1185">Reference proteome</keyword>
<dbReference type="EMBL" id="NBYO01000001">
    <property type="protein sequence ID" value="OXT02273.1"/>
    <property type="molecule type" value="Genomic_DNA"/>
</dbReference>
<gene>
    <name evidence="3" type="ORF">B7H23_05020</name>
</gene>
<keyword evidence="2" id="KW-1133">Transmembrane helix</keyword>
<evidence type="ECO:0000256" key="2">
    <source>
        <dbReference type="SAM" id="Phobius"/>
    </source>
</evidence>
<dbReference type="RefSeq" id="WP_094076229.1">
    <property type="nucleotide sequence ID" value="NZ_NBYO01000001.1"/>
</dbReference>
<evidence type="ECO:0000256" key="1">
    <source>
        <dbReference type="SAM" id="MobiDB-lite"/>
    </source>
</evidence>
<feature type="region of interest" description="Disordered" evidence="1">
    <location>
        <begin position="76"/>
        <end position="106"/>
    </location>
</feature>
<proteinExistence type="predicted"/>
<keyword evidence="2" id="KW-0812">Transmembrane</keyword>
<reference evidence="4" key="1">
    <citation type="journal article" date="2017" name="Int. J. Syst. Evol. Microbiol.">
        <title>Notoacmeibacter marinus gen. nov., sp. nov., isolated from the gut of a limpet and proposal of Notoacmeibacteraceae fam. nov. in the order Rhizobiales of the class Alphaproteobacteria.</title>
        <authorList>
            <person name="Huang Z."/>
            <person name="Guo F."/>
            <person name="Lai Q."/>
        </authorList>
    </citation>
    <scope>NUCLEOTIDE SEQUENCE [LARGE SCALE GENOMIC DNA]</scope>
    <source>
        <strain evidence="4">XMTR2A4</strain>
    </source>
</reference>
<dbReference type="Proteomes" id="UP000215405">
    <property type="component" value="Unassembled WGS sequence"/>
</dbReference>
<feature type="transmembrane region" description="Helical" evidence="2">
    <location>
        <begin position="125"/>
        <end position="143"/>
    </location>
</feature>